<dbReference type="AlphaFoldDB" id="A0A347WL46"/>
<evidence type="ECO:0000259" key="1">
    <source>
        <dbReference type="Pfam" id="PF18848"/>
    </source>
</evidence>
<name>A0A347WL46_9LACT</name>
<gene>
    <name evidence="2" type="ORF">CL176_07225</name>
</gene>
<dbReference type="Pfam" id="PF18848">
    <property type="entry name" value="baeRF_family6"/>
    <property type="match status" value="1"/>
</dbReference>
<dbReference type="InterPro" id="IPR040628">
    <property type="entry name" value="BaeRF_family6"/>
</dbReference>
<dbReference type="RefSeq" id="WP_118990703.1">
    <property type="nucleotide sequence ID" value="NZ_CP023434.1"/>
</dbReference>
<accession>A0A347WL46</accession>
<keyword evidence="3" id="KW-1185">Reference proteome</keyword>
<dbReference type="KEGG" id="abae:CL176_07225"/>
<feature type="domain" description="Bacterial archaeo-eukaryotic release factor family 6" evidence="1">
    <location>
        <begin position="128"/>
        <end position="272"/>
    </location>
</feature>
<proteinExistence type="predicted"/>
<sequence>MEQLYTFPNDALSFLDTVVLTVAFPLHAEAMTFDKDAILFKNALDKAEKLLEKSDIASEEQKAQLQAQIERIRNDERTLVSSKGGLVMYVSPEDIYYYHLGLPVDEVVQLDTKANLLPLTEYFQYTNDFDLLVLNQEDIRFFHVTGDVFSEVDLKEQDEDAPQTKADALGTELDGGNLNYGTYNRGGATGAFYHGHQETSQEKDIDRENYFRAVDEYIYRNYSNPEQKPLMLFALDENQAVYRDITSNEHLLEVGVSESGANLADQEIKAKTLDKLEQVIQKEREVLVERFQETSPEFRVDNHLEDLAVRANEGRIEELVLQKGYEAPGTMDEMGRYDAESDANDVIHQIVDRVLMNRGKVFVLDADHLPDDIQITARMRY</sequence>
<organism evidence="2 3">
    <name type="scientific">Suicoccus acidiformans</name>
    <dbReference type="NCBI Taxonomy" id="2036206"/>
    <lineage>
        <taxon>Bacteria</taxon>
        <taxon>Bacillati</taxon>
        <taxon>Bacillota</taxon>
        <taxon>Bacilli</taxon>
        <taxon>Lactobacillales</taxon>
        <taxon>Aerococcaceae</taxon>
        <taxon>Suicoccus</taxon>
    </lineage>
</organism>
<dbReference type="Proteomes" id="UP000263232">
    <property type="component" value="Chromosome"/>
</dbReference>
<reference evidence="2 3" key="1">
    <citation type="submission" date="2017-09" db="EMBL/GenBank/DDBJ databases">
        <title>Complete genome sequence of Oxytococcus suis strain ZY16052.</title>
        <authorList>
            <person name="Li F."/>
        </authorList>
    </citation>
    <scope>NUCLEOTIDE SEQUENCE [LARGE SCALE GENOMIC DNA]</scope>
    <source>
        <strain evidence="2 3">ZY16052</strain>
    </source>
</reference>
<dbReference type="OrthoDB" id="4393931at2"/>
<dbReference type="EMBL" id="CP023434">
    <property type="protein sequence ID" value="AXY25803.1"/>
    <property type="molecule type" value="Genomic_DNA"/>
</dbReference>
<evidence type="ECO:0000313" key="2">
    <source>
        <dbReference type="EMBL" id="AXY25803.1"/>
    </source>
</evidence>
<evidence type="ECO:0000313" key="3">
    <source>
        <dbReference type="Proteomes" id="UP000263232"/>
    </source>
</evidence>
<protein>
    <recommendedName>
        <fullName evidence="1">Bacterial archaeo-eukaryotic release factor family 6 domain-containing protein</fullName>
    </recommendedName>
</protein>